<feature type="compositionally biased region" description="Pro residues" evidence="1">
    <location>
        <begin position="133"/>
        <end position="146"/>
    </location>
</feature>
<keyword evidence="3" id="KW-1185">Reference proteome</keyword>
<gene>
    <name evidence="2" type="ORF">PLEPLA_LOCUS41258</name>
</gene>
<feature type="region of interest" description="Disordered" evidence="1">
    <location>
        <begin position="67"/>
        <end position="165"/>
    </location>
</feature>
<evidence type="ECO:0000313" key="2">
    <source>
        <dbReference type="EMBL" id="CAB1453504.1"/>
    </source>
</evidence>
<proteinExistence type="predicted"/>
<dbReference type="Proteomes" id="UP001153269">
    <property type="component" value="Unassembled WGS sequence"/>
</dbReference>
<accession>A0A9N7VPX6</accession>
<sequence>MRCVPRCGLSSQFRGAFPPQRSCPVAREAVCRVELEPLADSKIKRACALSEMSSNRLNSSAIIKPSFKERGCKKGPHSQWGQLSPSPGEAIRPKPPNDVSSSSLPIRPEPMSSGWFVPSSPPRSPHRAGACPPTSPPVPSFIPYPPGMRRKAASKHSAEWAGPSGHRAIQAIHQPRPGPRLALLFTPGNITTKPQAK</sequence>
<protein>
    <submittedName>
        <fullName evidence="2">Uncharacterized protein</fullName>
    </submittedName>
</protein>
<evidence type="ECO:0000256" key="1">
    <source>
        <dbReference type="SAM" id="MobiDB-lite"/>
    </source>
</evidence>
<dbReference type="AlphaFoldDB" id="A0A9N7VPX6"/>
<dbReference type="EMBL" id="CADEAL010004172">
    <property type="protein sequence ID" value="CAB1453504.1"/>
    <property type="molecule type" value="Genomic_DNA"/>
</dbReference>
<name>A0A9N7VPX6_PLEPL</name>
<organism evidence="2 3">
    <name type="scientific">Pleuronectes platessa</name>
    <name type="common">European plaice</name>
    <dbReference type="NCBI Taxonomy" id="8262"/>
    <lineage>
        <taxon>Eukaryota</taxon>
        <taxon>Metazoa</taxon>
        <taxon>Chordata</taxon>
        <taxon>Craniata</taxon>
        <taxon>Vertebrata</taxon>
        <taxon>Euteleostomi</taxon>
        <taxon>Actinopterygii</taxon>
        <taxon>Neopterygii</taxon>
        <taxon>Teleostei</taxon>
        <taxon>Neoteleostei</taxon>
        <taxon>Acanthomorphata</taxon>
        <taxon>Carangaria</taxon>
        <taxon>Pleuronectiformes</taxon>
        <taxon>Pleuronectoidei</taxon>
        <taxon>Pleuronectidae</taxon>
        <taxon>Pleuronectes</taxon>
    </lineage>
</organism>
<evidence type="ECO:0000313" key="3">
    <source>
        <dbReference type="Proteomes" id="UP001153269"/>
    </source>
</evidence>
<comment type="caution">
    <text evidence="2">The sequence shown here is derived from an EMBL/GenBank/DDBJ whole genome shotgun (WGS) entry which is preliminary data.</text>
</comment>
<reference evidence="2" key="1">
    <citation type="submission" date="2020-03" db="EMBL/GenBank/DDBJ databases">
        <authorList>
            <person name="Weist P."/>
        </authorList>
    </citation>
    <scope>NUCLEOTIDE SEQUENCE</scope>
</reference>